<dbReference type="AlphaFoldDB" id="A0A136ILD5"/>
<protein>
    <recommendedName>
        <fullName evidence="10">Potassium transport protein</fullName>
    </recommendedName>
</protein>
<dbReference type="GO" id="GO:0140107">
    <property type="term" value="F:high-affinity potassium ion transmembrane transporter activity"/>
    <property type="evidence" value="ECO:0007669"/>
    <property type="project" value="TreeGrafter"/>
</dbReference>
<comment type="similarity">
    <text evidence="2 10">Belongs to the TrkH potassium transport family.</text>
</comment>
<dbReference type="GO" id="GO:1990573">
    <property type="term" value="P:potassium ion import across plasma membrane"/>
    <property type="evidence" value="ECO:0007669"/>
    <property type="project" value="TreeGrafter"/>
</dbReference>
<evidence type="ECO:0000256" key="4">
    <source>
        <dbReference type="ARBA" id="ARBA00022538"/>
    </source>
</evidence>
<evidence type="ECO:0000256" key="5">
    <source>
        <dbReference type="ARBA" id="ARBA00022692"/>
    </source>
</evidence>
<evidence type="ECO:0000256" key="2">
    <source>
        <dbReference type="ARBA" id="ARBA00009137"/>
    </source>
</evidence>
<accession>A0A136ILD5</accession>
<feature type="transmembrane region" description="Helical" evidence="10">
    <location>
        <begin position="471"/>
        <end position="494"/>
    </location>
</feature>
<dbReference type="PANTHER" id="PTHR31064:SF5">
    <property type="entry name" value="POTASSIUM ION TRANSPORTER (EUROFUNG)"/>
    <property type="match status" value="1"/>
</dbReference>
<evidence type="ECO:0000313" key="13">
    <source>
        <dbReference type="Proteomes" id="UP000070501"/>
    </source>
</evidence>
<keyword evidence="5 10" id="KW-0812">Transmembrane</keyword>
<evidence type="ECO:0000256" key="10">
    <source>
        <dbReference type="PIRNR" id="PIRNR002450"/>
    </source>
</evidence>
<evidence type="ECO:0000256" key="11">
    <source>
        <dbReference type="SAM" id="MobiDB-lite"/>
    </source>
</evidence>
<dbReference type="STRING" id="196109.A0A136ILD5"/>
<dbReference type="PANTHER" id="PTHR31064">
    <property type="entry name" value="POTASSIUM TRANSPORT PROTEIN DDB_G0292412-RELATED"/>
    <property type="match status" value="1"/>
</dbReference>
<dbReference type="GO" id="GO:0030007">
    <property type="term" value="P:intracellular potassium ion homeostasis"/>
    <property type="evidence" value="ECO:0007669"/>
    <property type="project" value="UniProtKB-UniRule"/>
</dbReference>
<feature type="transmembrane region" description="Helical" evidence="10">
    <location>
        <begin position="533"/>
        <end position="553"/>
    </location>
</feature>
<keyword evidence="13" id="KW-1185">Reference proteome</keyword>
<dbReference type="Pfam" id="PF02386">
    <property type="entry name" value="TrkH"/>
    <property type="match status" value="1"/>
</dbReference>
<feature type="transmembrane region" description="Helical" evidence="10">
    <location>
        <begin position="645"/>
        <end position="667"/>
    </location>
</feature>
<evidence type="ECO:0000256" key="6">
    <source>
        <dbReference type="ARBA" id="ARBA00022958"/>
    </source>
</evidence>
<evidence type="ECO:0000256" key="8">
    <source>
        <dbReference type="ARBA" id="ARBA00023065"/>
    </source>
</evidence>
<dbReference type="EMBL" id="KQ964278">
    <property type="protein sequence ID" value="KXJ85588.1"/>
    <property type="molecule type" value="Genomic_DNA"/>
</dbReference>
<feature type="transmembrane region" description="Helical" evidence="10">
    <location>
        <begin position="335"/>
        <end position="359"/>
    </location>
</feature>
<feature type="transmembrane region" description="Helical" evidence="10">
    <location>
        <begin position="21"/>
        <end position="46"/>
    </location>
</feature>
<dbReference type="InterPro" id="IPR003445">
    <property type="entry name" value="Cat_transpt"/>
</dbReference>
<keyword evidence="6 10" id="KW-0630">Potassium</keyword>
<dbReference type="OrthoDB" id="9999863at2759"/>
<evidence type="ECO:0000313" key="12">
    <source>
        <dbReference type="EMBL" id="KXJ85588.1"/>
    </source>
</evidence>
<feature type="transmembrane region" description="Helical" evidence="10">
    <location>
        <begin position="591"/>
        <end position="608"/>
    </location>
</feature>
<keyword evidence="4 10" id="KW-0633">Potassium transport</keyword>
<dbReference type="InterPro" id="IPR004773">
    <property type="entry name" value="K/Na_transp_Trk1/HKT1"/>
</dbReference>
<dbReference type="NCBIfam" id="TIGR00934">
    <property type="entry name" value="2a38euk"/>
    <property type="match status" value="1"/>
</dbReference>
<proteinExistence type="inferred from homology"/>
<dbReference type="PIRSF" id="PIRSF002450">
    <property type="entry name" value="K+_transpter_TRK"/>
    <property type="match status" value="1"/>
</dbReference>
<organism evidence="12 13">
    <name type="scientific">Microdochium bolleyi</name>
    <dbReference type="NCBI Taxonomy" id="196109"/>
    <lineage>
        <taxon>Eukaryota</taxon>
        <taxon>Fungi</taxon>
        <taxon>Dikarya</taxon>
        <taxon>Ascomycota</taxon>
        <taxon>Pezizomycotina</taxon>
        <taxon>Sordariomycetes</taxon>
        <taxon>Xylariomycetidae</taxon>
        <taxon>Xylariales</taxon>
        <taxon>Microdochiaceae</taxon>
        <taxon>Microdochium</taxon>
    </lineage>
</organism>
<feature type="region of interest" description="Disordered" evidence="11">
    <location>
        <begin position="284"/>
        <end position="304"/>
    </location>
</feature>
<dbReference type="Proteomes" id="UP000070501">
    <property type="component" value="Unassembled WGS sequence"/>
</dbReference>
<sequence length="734" mass="81273">MSTASSLPISLFLMVFSKQSVLKHLNFITIHYAWIIFCGLLGLIVLAPEGNVAAVDAYFFGASASTESGLNTVDVKELRTYQQIFLYVIPIITNLGVINIIVVVVRILWFKRRFRAVSSTLVRPEPKGVVFSLRRRGEDDVEAHPRPLCAPTDSVAADIEAPSDLTSRTETSTGTGKIVNMVETSEKSSNTDRALYIPSPRDRDDGKSFIEKEIAAGKDFSGQNKDDEDDQIKPVPHANNNRRLSMLTYRSRPGNNDDMRLSAAKSIGNAAGSMFILGARANDNGRRSDVSQRPRPNDIPGLSKQVTIGRNSQFYDLSEEDEEKLGGIEYAALKVLLKIVIGYYVGLHLLGIIGLVPWIHTAPSKYREYLIECGNDFSWWAIYSTQTMINNLGFTLTPDSMISFRDATWPMLLMTFLAFAGNTLYPVVLRLVIWVVYRATPTHSSNKMTLKFLLDHPRRCYTLLFPSRPTWILFGLIAALNIVDVILIIVLDVYNPTITDLPMGPRILAALFQAASSRHTGTATMNLAEINPAVQFSLLVMMYIAILPIAISIRTSNIYEEQALGIYSQEHQALDESRASSYFMMHMRNQLSFDLWYIFLGTFCLCVAESERIADNNEPAFSVFSVFFEVVSAYGNVGLSLGHPTVSTSLCGLFGIFGKVVICAMMIRGRHRCLPYTLDRAIMLPGEAAPGGGDYEDSGATRCRLRPSMTLSRASSRQVAVFGEGADAGKTKAS</sequence>
<feature type="compositionally biased region" description="Basic and acidic residues" evidence="11">
    <location>
        <begin position="200"/>
        <end position="216"/>
    </location>
</feature>
<keyword evidence="3 10" id="KW-0813">Transport</keyword>
<dbReference type="InterPro" id="IPR051143">
    <property type="entry name" value="TrkH_K-transport"/>
</dbReference>
<evidence type="ECO:0000256" key="1">
    <source>
        <dbReference type="ARBA" id="ARBA00004141"/>
    </source>
</evidence>
<keyword evidence="9 10" id="KW-0472">Membrane</keyword>
<name>A0A136ILD5_9PEZI</name>
<dbReference type="GO" id="GO:0005886">
    <property type="term" value="C:plasma membrane"/>
    <property type="evidence" value="ECO:0007669"/>
    <property type="project" value="InterPro"/>
</dbReference>
<feature type="transmembrane region" description="Helical" evidence="10">
    <location>
        <begin position="84"/>
        <end position="109"/>
    </location>
</feature>
<keyword evidence="7 10" id="KW-1133">Transmembrane helix</keyword>
<comment type="subcellular location">
    <subcellularLocation>
        <location evidence="1">Membrane</location>
        <topology evidence="1">Multi-pass membrane protein</topology>
    </subcellularLocation>
</comment>
<feature type="region of interest" description="Disordered" evidence="11">
    <location>
        <begin position="182"/>
        <end position="241"/>
    </location>
</feature>
<feature type="compositionally biased region" description="Basic and acidic residues" evidence="11">
    <location>
        <begin position="284"/>
        <end position="296"/>
    </location>
</feature>
<feature type="transmembrane region" description="Helical" evidence="10">
    <location>
        <begin position="409"/>
        <end position="437"/>
    </location>
</feature>
<evidence type="ECO:0000256" key="9">
    <source>
        <dbReference type="ARBA" id="ARBA00023136"/>
    </source>
</evidence>
<keyword evidence="8 10" id="KW-0406">Ion transport</keyword>
<evidence type="ECO:0000256" key="7">
    <source>
        <dbReference type="ARBA" id="ARBA00022989"/>
    </source>
</evidence>
<gene>
    <name evidence="12" type="ORF">Micbo1qcDRAFT_237398</name>
</gene>
<evidence type="ECO:0000256" key="3">
    <source>
        <dbReference type="ARBA" id="ARBA00022448"/>
    </source>
</evidence>
<reference evidence="13" key="1">
    <citation type="submission" date="2016-02" db="EMBL/GenBank/DDBJ databases">
        <title>Draft genome sequence of Microdochium bolleyi, a fungal endophyte of beachgrass.</title>
        <authorList>
            <consortium name="DOE Joint Genome Institute"/>
            <person name="David A.S."/>
            <person name="May G."/>
            <person name="Haridas S."/>
            <person name="Lim J."/>
            <person name="Wang M."/>
            <person name="Labutti K."/>
            <person name="Lipzen A."/>
            <person name="Barry K."/>
            <person name="Grigoriev I.V."/>
        </authorList>
    </citation>
    <scope>NUCLEOTIDE SEQUENCE [LARGE SCALE GENOMIC DNA]</scope>
    <source>
        <strain evidence="13">J235TASD1</strain>
    </source>
</reference>
<dbReference type="InParanoid" id="A0A136ILD5"/>
<dbReference type="InterPro" id="IPR015958">
    <property type="entry name" value="Trk1_fungi"/>
</dbReference>